<sequence length="500" mass="56899">MLNPTNQTAGNHTSLLQHPLFWLLSALLIFRLVLLIQGDLALFYDEAYYHFWAVNPDWGYYSKPPMVAWVITATTTLFGHLPEWTVKVGASLLYFATALILYDLGKRLFDQTTGLYAALIFFSSPLVSFNSLFITTDAPLLFFWAATLWLFIKAMHSDNLAIWLLAGTAGGLGLLSKYTMGVIAVAILLFVLTTKTYRGQLAKPGIWLAAIVAAIVFLPNILWNMQHDFISLQHTSEISELGKSLFHLDKLAEFFAGQFFVFGPIAFFIFITLFFKKPQSEAHKLLLIVAVAMLAVISLQAFLARAHINWGAATYVSASLLVAYVLVSQQRKKLMTWLVGINLVLATAFYFYHPLLKAAGVEITKKIDPYHRVMGWREVTLDTKQFVKQPLDYVWVSDSRMLLSYAHYYLSDFANDQPLQLRSFNPKGTIKDQYDLKWDIGKIESTNQNFIFISEKEKSLAGCFAKFEKLGMAFDPTYPDLQRRIYVYQAQDFKGYQNCR</sequence>
<feature type="domain" description="Glycosyltransferase RgtA/B/C/D-like" evidence="9">
    <location>
        <begin position="62"/>
        <end position="223"/>
    </location>
</feature>
<evidence type="ECO:0000256" key="6">
    <source>
        <dbReference type="ARBA" id="ARBA00022989"/>
    </source>
</evidence>
<evidence type="ECO:0000256" key="7">
    <source>
        <dbReference type="ARBA" id="ARBA00023136"/>
    </source>
</evidence>
<feature type="transmembrane region" description="Helical" evidence="8">
    <location>
        <begin position="162"/>
        <end position="192"/>
    </location>
</feature>
<evidence type="ECO:0000256" key="4">
    <source>
        <dbReference type="ARBA" id="ARBA00022679"/>
    </source>
</evidence>
<feature type="transmembrane region" description="Helical" evidence="8">
    <location>
        <begin position="114"/>
        <end position="133"/>
    </location>
</feature>
<evidence type="ECO:0000256" key="5">
    <source>
        <dbReference type="ARBA" id="ARBA00022692"/>
    </source>
</evidence>
<keyword evidence="5 8" id="KW-0812">Transmembrane</keyword>
<evidence type="ECO:0000259" key="9">
    <source>
        <dbReference type="Pfam" id="PF13231"/>
    </source>
</evidence>
<reference evidence="10 11" key="1">
    <citation type="submission" date="2021-03" db="EMBL/GenBank/DDBJ databases">
        <title>Thiomicrorhabdus sp.nov.,novel sulfur-oxidizing bacteria isolated from coastal sediment.</title>
        <authorList>
            <person name="Liu X."/>
        </authorList>
    </citation>
    <scope>NUCLEOTIDE SEQUENCE [LARGE SCALE GENOMIC DNA]</scope>
    <source>
        <strain evidence="10 11">6S2-11</strain>
    </source>
</reference>
<feature type="transmembrane region" description="Helical" evidence="8">
    <location>
        <begin position="334"/>
        <end position="352"/>
    </location>
</feature>
<evidence type="ECO:0000313" key="11">
    <source>
        <dbReference type="Proteomes" id="UP000664835"/>
    </source>
</evidence>
<dbReference type="PANTHER" id="PTHR33908">
    <property type="entry name" value="MANNOSYLTRANSFERASE YKCB-RELATED"/>
    <property type="match status" value="1"/>
</dbReference>
<evidence type="ECO:0000256" key="2">
    <source>
        <dbReference type="ARBA" id="ARBA00022475"/>
    </source>
</evidence>
<evidence type="ECO:0000256" key="1">
    <source>
        <dbReference type="ARBA" id="ARBA00004651"/>
    </source>
</evidence>
<dbReference type="RefSeq" id="WP_208150788.1">
    <property type="nucleotide sequence ID" value="NZ_JAGETV010000028.1"/>
</dbReference>
<comment type="subcellular location">
    <subcellularLocation>
        <location evidence="1">Cell membrane</location>
        <topology evidence="1">Multi-pass membrane protein</topology>
    </subcellularLocation>
</comment>
<comment type="caution">
    <text evidence="10">The sequence shown here is derived from an EMBL/GenBank/DDBJ whole genome shotgun (WGS) entry which is preliminary data.</text>
</comment>
<feature type="transmembrane region" description="Helical" evidence="8">
    <location>
        <begin position="285"/>
        <end position="304"/>
    </location>
</feature>
<dbReference type="PANTHER" id="PTHR33908:SF11">
    <property type="entry name" value="MEMBRANE PROTEIN"/>
    <property type="match status" value="1"/>
</dbReference>
<name>A0ABS3Q7S1_9GAMM</name>
<evidence type="ECO:0000313" key="10">
    <source>
        <dbReference type="EMBL" id="MBO1928173.1"/>
    </source>
</evidence>
<dbReference type="InterPro" id="IPR038731">
    <property type="entry name" value="RgtA/B/C-like"/>
</dbReference>
<keyword evidence="11" id="KW-1185">Reference proteome</keyword>
<protein>
    <submittedName>
        <fullName evidence="10">Glycosyltransferase family 39 protein</fullName>
    </submittedName>
</protein>
<dbReference type="EMBL" id="JAGETV010000028">
    <property type="protein sequence ID" value="MBO1928173.1"/>
    <property type="molecule type" value="Genomic_DNA"/>
</dbReference>
<dbReference type="Proteomes" id="UP000664835">
    <property type="component" value="Unassembled WGS sequence"/>
</dbReference>
<keyword evidence="2" id="KW-1003">Cell membrane</keyword>
<evidence type="ECO:0000256" key="8">
    <source>
        <dbReference type="SAM" id="Phobius"/>
    </source>
</evidence>
<keyword evidence="6 8" id="KW-1133">Transmembrane helix</keyword>
<dbReference type="InterPro" id="IPR050297">
    <property type="entry name" value="LipidA_mod_glycosyltrf_83"/>
</dbReference>
<accession>A0ABS3Q7S1</accession>
<feature type="transmembrane region" description="Helical" evidence="8">
    <location>
        <begin position="84"/>
        <end position="102"/>
    </location>
</feature>
<keyword evidence="7 8" id="KW-0472">Membrane</keyword>
<gene>
    <name evidence="10" type="ORF">J3998_11360</name>
</gene>
<keyword evidence="4" id="KW-0808">Transferase</keyword>
<proteinExistence type="predicted"/>
<feature type="transmembrane region" description="Helical" evidence="8">
    <location>
        <begin position="20"/>
        <end position="44"/>
    </location>
</feature>
<feature type="transmembrane region" description="Helical" evidence="8">
    <location>
        <begin position="204"/>
        <end position="223"/>
    </location>
</feature>
<evidence type="ECO:0000256" key="3">
    <source>
        <dbReference type="ARBA" id="ARBA00022676"/>
    </source>
</evidence>
<dbReference type="Pfam" id="PF13231">
    <property type="entry name" value="PMT_2"/>
    <property type="match status" value="1"/>
</dbReference>
<keyword evidence="3" id="KW-0328">Glycosyltransferase</keyword>
<feature type="transmembrane region" description="Helical" evidence="8">
    <location>
        <begin position="254"/>
        <end position="273"/>
    </location>
</feature>
<organism evidence="10 11">
    <name type="scientific">Thiomicrorhabdus marina</name>
    <dbReference type="NCBI Taxonomy" id="2818442"/>
    <lineage>
        <taxon>Bacteria</taxon>
        <taxon>Pseudomonadati</taxon>
        <taxon>Pseudomonadota</taxon>
        <taxon>Gammaproteobacteria</taxon>
        <taxon>Thiotrichales</taxon>
        <taxon>Piscirickettsiaceae</taxon>
        <taxon>Thiomicrorhabdus</taxon>
    </lineage>
</organism>
<feature type="transmembrane region" description="Helical" evidence="8">
    <location>
        <begin position="310"/>
        <end position="327"/>
    </location>
</feature>